<evidence type="ECO:0000259" key="2">
    <source>
        <dbReference type="PROSITE" id="PS50234"/>
    </source>
</evidence>
<feature type="domain" description="VWFA" evidence="2">
    <location>
        <begin position="389"/>
        <end position="568"/>
    </location>
</feature>
<dbReference type="Proteomes" id="UP000019140">
    <property type="component" value="Unassembled WGS sequence"/>
</dbReference>
<dbReference type="SUPFAM" id="SSF53300">
    <property type="entry name" value="vWA-like"/>
    <property type="match status" value="2"/>
</dbReference>
<accession>W4M249</accession>
<dbReference type="Gene3D" id="3.40.50.880">
    <property type="match status" value="2"/>
</dbReference>
<keyword evidence="1" id="KW-0812">Transmembrane</keyword>
<keyword evidence="4" id="KW-1185">Reference proteome</keyword>
<dbReference type="PANTHER" id="PTHR37947">
    <property type="entry name" value="BLL2462 PROTEIN"/>
    <property type="match status" value="1"/>
</dbReference>
<comment type="caution">
    <text evidence="3">The sequence shown here is derived from an EMBL/GenBank/DDBJ whole genome shotgun (WGS) entry which is preliminary data.</text>
</comment>
<dbReference type="Pfam" id="PF13519">
    <property type="entry name" value="VWA_2"/>
    <property type="match status" value="1"/>
</dbReference>
<dbReference type="HOGENOM" id="CLU_007196_0_0_7"/>
<feature type="transmembrane region" description="Helical" evidence="1">
    <location>
        <begin position="28"/>
        <end position="45"/>
    </location>
</feature>
<evidence type="ECO:0000313" key="4">
    <source>
        <dbReference type="Proteomes" id="UP000019140"/>
    </source>
</evidence>
<keyword evidence="1" id="KW-1133">Transmembrane helix</keyword>
<gene>
    <name evidence="3" type="ORF">ETSY2_30005</name>
</gene>
<dbReference type="PANTHER" id="PTHR37947:SF2">
    <property type="entry name" value="VON WILLEBRAND FACTOR TYPE A"/>
    <property type="match status" value="1"/>
</dbReference>
<dbReference type="InterPro" id="IPR029062">
    <property type="entry name" value="Class_I_gatase-like"/>
</dbReference>
<protein>
    <recommendedName>
        <fullName evidence="2">VWFA domain-containing protein</fullName>
    </recommendedName>
</protein>
<organism evidence="3 4">
    <name type="scientific">Candidatus Entotheonella gemina</name>
    <dbReference type="NCBI Taxonomy" id="1429439"/>
    <lineage>
        <taxon>Bacteria</taxon>
        <taxon>Pseudomonadati</taxon>
        <taxon>Nitrospinota/Tectimicrobiota group</taxon>
        <taxon>Candidatus Tectimicrobiota</taxon>
        <taxon>Candidatus Entotheonellia</taxon>
        <taxon>Candidatus Entotheonellales</taxon>
        <taxon>Candidatus Entotheonellaceae</taxon>
        <taxon>Candidatus Entotheonella</taxon>
    </lineage>
</organism>
<name>W4M249_9BACT</name>
<dbReference type="InterPro" id="IPR002035">
    <property type="entry name" value="VWF_A"/>
</dbReference>
<dbReference type="InterPro" id="IPR036465">
    <property type="entry name" value="vWFA_dom_sf"/>
</dbReference>
<reference evidence="3 4" key="1">
    <citation type="journal article" date="2014" name="Nature">
        <title>An environmental bacterial taxon with a large and distinct metabolic repertoire.</title>
        <authorList>
            <person name="Wilson M.C."/>
            <person name="Mori T."/>
            <person name="Ruckert C."/>
            <person name="Uria A.R."/>
            <person name="Helf M.J."/>
            <person name="Takada K."/>
            <person name="Gernert C."/>
            <person name="Steffens U.A."/>
            <person name="Heycke N."/>
            <person name="Schmitt S."/>
            <person name="Rinke C."/>
            <person name="Helfrich E.J."/>
            <person name="Brachmann A.O."/>
            <person name="Gurgui C."/>
            <person name="Wakimoto T."/>
            <person name="Kracht M."/>
            <person name="Crusemann M."/>
            <person name="Hentschel U."/>
            <person name="Abe I."/>
            <person name="Matsunaga S."/>
            <person name="Kalinowski J."/>
            <person name="Takeyama H."/>
            <person name="Piel J."/>
        </authorList>
    </citation>
    <scope>NUCLEOTIDE SEQUENCE [LARGE SCALE GENOMIC DNA]</scope>
    <source>
        <strain evidence="4">TSY2</strain>
    </source>
</reference>
<sequence>MITFAAPLWALFVLPLLAIGWYQRHLRLWEPLRALCLLLLVLLFMQPRLRTTTEGLDLWVLVDRSDSAADRLTRHLPEWETLIHSARTAQDRLIWVDYADTPVRRSASDTTVYAGDTSQTHLTQAIRYAQSQMDTSRASRLLVLSDGYSTEPLHDIAERLAQYQVPLDYRLLTPRGVRDVRISRFELPAQVQASEGFMFEAHLTGNTDGPVPYVITRNGVRVHRGTAQVQDGRGVVQFSDRIHTVGAHPYRIDIHPEPDAHPGNNTATGWVDVQGGRHVLLITRYPDDPITTVLKQHHINLKVVTQPSELHVGHLTGTRAVILNNVAAYHIPTDFLRALDVFVRVQGGGLLMAGGKHAFGAGGYYGSAIDPLLPVAMELREEHRQYPVAMAIVMDRSGSMSAGVPGRTGLTKMDLANEGAAEAISLLGNEDVITVFAVDSAPHLIVPLLPVQESRTHLLNTVRGIHSQGGGIYVYTGLQAAWNELKTSAHPRRHIVLFADAADAEEPGQYQSLLHTIRQNGGTVSVIGLGTPTDPDAAFLSDIAKRGEGRMFFAQSPHELPALFAQETVSVARSMFVEEPVSVRPTGTWHDLAAEPLTWLLTVDGYNLSYGRPGASIAAVSTDTYHAPLTAFWQRGVGRTAAITFPLAGDFSQRARAWPDYGLFIHTLVRWLMGPEQPPGIGLKATAVGNTLSLDP</sequence>
<dbReference type="SUPFAM" id="SSF52317">
    <property type="entry name" value="Class I glutamine amidotransferase-like"/>
    <property type="match status" value="1"/>
</dbReference>
<proteinExistence type="predicted"/>
<dbReference type="EMBL" id="AZHX01001268">
    <property type="protein sequence ID" value="ETX04228.1"/>
    <property type="molecule type" value="Genomic_DNA"/>
</dbReference>
<evidence type="ECO:0000313" key="3">
    <source>
        <dbReference type="EMBL" id="ETX04228.1"/>
    </source>
</evidence>
<dbReference type="AlphaFoldDB" id="W4M249"/>
<feature type="non-terminal residue" evidence="3">
    <location>
        <position position="696"/>
    </location>
</feature>
<dbReference type="CDD" id="cd00198">
    <property type="entry name" value="vWFA"/>
    <property type="match status" value="1"/>
</dbReference>
<dbReference type="SMART" id="SM00327">
    <property type="entry name" value="VWA"/>
    <property type="match status" value="1"/>
</dbReference>
<dbReference type="PROSITE" id="PS50234">
    <property type="entry name" value="VWFA"/>
    <property type="match status" value="1"/>
</dbReference>
<evidence type="ECO:0000256" key="1">
    <source>
        <dbReference type="SAM" id="Phobius"/>
    </source>
</evidence>
<keyword evidence="1" id="KW-0472">Membrane</keyword>